<dbReference type="Proteomes" id="UP000271137">
    <property type="component" value="Unassembled WGS sequence"/>
</dbReference>
<dbReference type="AlphaFoldDB" id="A0A3P3EZH6"/>
<proteinExistence type="predicted"/>
<dbReference type="EMBL" id="RXFQ01000001">
    <property type="protein sequence ID" value="RSZ44579.1"/>
    <property type="molecule type" value="Genomic_DNA"/>
</dbReference>
<feature type="transmembrane region" description="Helical" evidence="1">
    <location>
        <begin position="12"/>
        <end position="33"/>
    </location>
</feature>
<evidence type="ECO:0000313" key="5">
    <source>
        <dbReference type="Proteomes" id="UP000271137"/>
    </source>
</evidence>
<evidence type="ECO:0000313" key="4">
    <source>
        <dbReference type="EMBL" id="RSZ44579.1"/>
    </source>
</evidence>
<organism evidence="3 6">
    <name type="scientific">Variovorax beijingensis</name>
    <dbReference type="NCBI Taxonomy" id="2496117"/>
    <lineage>
        <taxon>Bacteria</taxon>
        <taxon>Pseudomonadati</taxon>
        <taxon>Pseudomonadota</taxon>
        <taxon>Betaproteobacteria</taxon>
        <taxon>Burkholderiales</taxon>
        <taxon>Comamonadaceae</taxon>
        <taxon>Variovorax</taxon>
    </lineage>
</organism>
<dbReference type="InterPro" id="IPR028087">
    <property type="entry name" value="Tad_N"/>
</dbReference>
<keyword evidence="1" id="KW-1133">Transmembrane helix</keyword>
<sequence length="409" mass="42672">MYRTGSRKKQDGAVIVTVALVLLFLLGFMGIALDFGRLFIVKTELQTALDSCALSAAQELDGASDALTRATSAGKTAADLNKINFQGAATGIAETNIVFSDSLIGTYSHTFTPVANARYAKCLHTKSGIAPWILHALSAFSGNSTYGASQSVAAVAVATRAPSQTNCLVPVGICQKSTAPGWGFARGEWIEGVTNENDDVESGQFHWVDFTGSGGGAREIKDLLTSSGQCGLPGMETDVGKAGKTNGAVAAWNTRFGIYQGSLSAATAIPDQTGYAWYADSAAAINPGRYDDPGSNGFTAKRNAFAPYEGDNQNPDTKNLKTQGNFSSTDYTKGANRRVVTTAVVDCPSITLKGFACMLMLHPLEKNASGKKSKMWLEFIGNAESVGSPCATAGLAGGTSGPKVPTLVQ</sequence>
<dbReference type="RefSeq" id="WP_124957039.1">
    <property type="nucleotide sequence ID" value="NZ_RQXU01000002.1"/>
</dbReference>
<dbReference type="EMBL" id="RQXU01000002">
    <property type="protein sequence ID" value="RRH91312.1"/>
    <property type="molecule type" value="Genomic_DNA"/>
</dbReference>
<protein>
    <recommendedName>
        <fullName evidence="2">Putative Flp pilus-assembly TadG-like N-terminal domain-containing protein</fullName>
    </recommendedName>
</protein>
<feature type="domain" description="Putative Flp pilus-assembly TadG-like N-terminal" evidence="2">
    <location>
        <begin position="12"/>
        <end position="58"/>
    </location>
</feature>
<dbReference type="Proteomes" id="UP000271590">
    <property type="component" value="Unassembled WGS sequence"/>
</dbReference>
<evidence type="ECO:0000313" key="3">
    <source>
        <dbReference type="EMBL" id="RRH91312.1"/>
    </source>
</evidence>
<reference evidence="4 5" key="2">
    <citation type="submission" date="2018-12" db="EMBL/GenBank/DDBJ databases">
        <title>The genome sequences of strain 502.</title>
        <authorList>
            <person name="Gao J."/>
            <person name="Sun J."/>
        </authorList>
    </citation>
    <scope>NUCLEOTIDE SEQUENCE [LARGE SCALE GENOMIC DNA]</scope>
    <source>
        <strain evidence="4 5">502</strain>
    </source>
</reference>
<accession>A0A3P3EZH6</accession>
<evidence type="ECO:0000259" key="2">
    <source>
        <dbReference type="Pfam" id="PF13400"/>
    </source>
</evidence>
<name>A0A3P3EZH6_9BURK</name>
<evidence type="ECO:0000313" key="6">
    <source>
        <dbReference type="Proteomes" id="UP000271590"/>
    </source>
</evidence>
<keyword evidence="1" id="KW-0472">Membrane</keyword>
<dbReference type="Pfam" id="PF13400">
    <property type="entry name" value="Tad"/>
    <property type="match status" value="1"/>
</dbReference>
<keyword evidence="5" id="KW-1185">Reference proteome</keyword>
<gene>
    <name evidence="3" type="ORF">EH244_03575</name>
    <name evidence="4" type="ORF">EJO66_01005</name>
</gene>
<comment type="caution">
    <text evidence="3">The sequence shown here is derived from an EMBL/GenBank/DDBJ whole genome shotgun (WGS) entry which is preliminary data.</text>
</comment>
<reference evidence="3 6" key="1">
    <citation type="submission" date="2018-11" db="EMBL/GenBank/DDBJ databases">
        <title>The genome of Variovorax sp T529.</title>
        <authorList>
            <person name="Gao J."/>
        </authorList>
    </citation>
    <scope>NUCLEOTIDE SEQUENCE [LARGE SCALE GENOMIC DNA]</scope>
    <source>
        <strain evidence="3 6">T529</strain>
    </source>
</reference>
<keyword evidence="1" id="KW-0812">Transmembrane</keyword>
<evidence type="ECO:0000256" key="1">
    <source>
        <dbReference type="SAM" id="Phobius"/>
    </source>
</evidence>